<organism evidence="2 3">
    <name type="scientific">Burkholderia aenigmatica</name>
    <dbReference type="NCBI Taxonomy" id="2015348"/>
    <lineage>
        <taxon>Bacteria</taxon>
        <taxon>Pseudomonadati</taxon>
        <taxon>Pseudomonadota</taxon>
        <taxon>Betaproteobacteria</taxon>
        <taxon>Burkholderiales</taxon>
        <taxon>Burkholderiaceae</taxon>
        <taxon>Burkholderia</taxon>
        <taxon>Burkholderia cepacia complex</taxon>
    </lineage>
</organism>
<dbReference type="SUPFAM" id="SSF46689">
    <property type="entry name" value="Homeodomain-like"/>
    <property type="match status" value="1"/>
</dbReference>
<dbReference type="NCBIfam" id="NF047595">
    <property type="entry name" value="IS66_ISRel24_TnpA"/>
    <property type="match status" value="1"/>
</dbReference>
<comment type="caution">
    <text evidence="2">The sequence shown here is derived from an EMBL/GenBank/DDBJ whole genome shotgun (WGS) entry which is preliminary data.</text>
</comment>
<proteinExistence type="predicted"/>
<gene>
    <name evidence="2" type="ORF">BLA17378_02113</name>
</gene>
<dbReference type="InterPro" id="IPR009057">
    <property type="entry name" value="Homeodomain-like_sf"/>
</dbReference>
<accession>A0ABY6XTR6</accession>
<keyword evidence="3" id="KW-1185">Reference proteome</keyword>
<name>A0ABY6XTR6_9BURK</name>
<reference evidence="2 3" key="1">
    <citation type="submission" date="2019-09" db="EMBL/GenBank/DDBJ databases">
        <authorList>
            <person name="Depoorter E."/>
        </authorList>
    </citation>
    <scope>NUCLEOTIDE SEQUENCE [LARGE SCALE GENOMIC DNA]</scope>
    <source>
        <strain evidence="2 3">R-17378</strain>
    </source>
</reference>
<dbReference type="EMBL" id="CABVQG010000006">
    <property type="protein sequence ID" value="VWC59658.1"/>
    <property type="molecule type" value="Genomic_DNA"/>
</dbReference>
<dbReference type="InterPro" id="IPR002514">
    <property type="entry name" value="Transposase_8"/>
</dbReference>
<dbReference type="Proteomes" id="UP000494120">
    <property type="component" value="Unassembled WGS sequence"/>
</dbReference>
<evidence type="ECO:0000256" key="1">
    <source>
        <dbReference type="SAM" id="MobiDB-lite"/>
    </source>
</evidence>
<protein>
    <submittedName>
        <fullName evidence="2">Transposase IS3/IS911</fullName>
    </submittedName>
</protein>
<evidence type="ECO:0000313" key="2">
    <source>
        <dbReference type="EMBL" id="VWC59658.1"/>
    </source>
</evidence>
<sequence>MQDNLDDFLPLRVTSINADGKRSFNKHDKQRLIEACLQPGVSIAGMALKAGVNANVLWRWIRNKHNARDASHGAGTSAAANVPSAFVPVVEIMDTGTLVVPQRPDRPEALPEPVSPEAVRPSQRGPLPARLVAQLPNGVSLELECMSEDAALLTAMITALRGR</sequence>
<feature type="region of interest" description="Disordered" evidence="1">
    <location>
        <begin position="101"/>
        <end position="125"/>
    </location>
</feature>
<dbReference type="RefSeq" id="WP_174956906.1">
    <property type="nucleotide sequence ID" value="NZ_CABVQG010000006.1"/>
</dbReference>
<evidence type="ECO:0000313" key="3">
    <source>
        <dbReference type="Proteomes" id="UP000494120"/>
    </source>
</evidence>
<dbReference type="Pfam" id="PF01527">
    <property type="entry name" value="HTH_Tnp_1"/>
    <property type="match status" value="1"/>
</dbReference>